<dbReference type="EMBL" id="CP009220">
    <property type="protein sequence ID" value="ALC07022.1"/>
    <property type="molecule type" value="Genomic_DNA"/>
</dbReference>
<sequence length="230" mass="23439">MAIGDTNITVVGNVVADPELRFTPSGAAVANFRIASTPRSFNRQTNQWEDGEALFLTVNVWRQAAENVAESLSKGMRVIVTGRLKQRSYETREGEKRSVFEVEADDVGPSLSFAKADVHRIPRGGNQGGNFGSNFGGNQGGSNQGGFGGNQGGNQGGFGGQNAGGFGGNSGGNQGGNAGGNQGGNQNNNFNQGGFGGGNQQGAPDNDPWNSAPPAGGTGGFGGADDEPPF</sequence>
<dbReference type="GO" id="GO:0006260">
    <property type="term" value="P:DNA replication"/>
    <property type="evidence" value="ECO:0007669"/>
    <property type="project" value="InterPro"/>
</dbReference>
<feature type="region of interest" description="Disordered" evidence="4">
    <location>
        <begin position="120"/>
        <end position="230"/>
    </location>
</feature>
<dbReference type="InterPro" id="IPR012340">
    <property type="entry name" value="NA-bd_OB-fold"/>
</dbReference>
<dbReference type="Pfam" id="PF00436">
    <property type="entry name" value="SSB"/>
    <property type="match status" value="1"/>
</dbReference>
<dbReference type="Proteomes" id="UP000068067">
    <property type="component" value="Chromosome"/>
</dbReference>
<accession>A0A0M4CNW5</accession>
<evidence type="ECO:0000256" key="2">
    <source>
        <dbReference type="HAMAP-Rule" id="MF_00984"/>
    </source>
</evidence>
<protein>
    <recommendedName>
        <fullName evidence="2 3">Single-stranded DNA-binding protein</fullName>
        <shortName evidence="2">SSB</shortName>
    </recommendedName>
</protein>
<evidence type="ECO:0000256" key="3">
    <source>
        <dbReference type="RuleBase" id="RU000524"/>
    </source>
</evidence>
<dbReference type="GO" id="GO:0003697">
    <property type="term" value="F:single-stranded DNA binding"/>
    <property type="evidence" value="ECO:0007669"/>
    <property type="project" value="UniProtKB-UniRule"/>
</dbReference>
<name>A0A0M4CNW5_9CORY</name>
<dbReference type="SUPFAM" id="SSF50249">
    <property type="entry name" value="Nucleic acid-binding proteins"/>
    <property type="match status" value="1"/>
</dbReference>
<dbReference type="PANTHER" id="PTHR10302">
    <property type="entry name" value="SINGLE-STRANDED DNA-BINDING PROTEIN"/>
    <property type="match status" value="1"/>
</dbReference>
<evidence type="ECO:0000313" key="6">
    <source>
        <dbReference type="Proteomes" id="UP000068067"/>
    </source>
</evidence>
<dbReference type="HAMAP" id="MF_00984">
    <property type="entry name" value="SSB"/>
    <property type="match status" value="1"/>
</dbReference>
<feature type="compositionally biased region" description="Gly residues" evidence="4">
    <location>
        <begin position="125"/>
        <end position="183"/>
    </location>
</feature>
<dbReference type="NCBIfam" id="NF005851">
    <property type="entry name" value="PRK07772.1"/>
    <property type="match status" value="1"/>
</dbReference>
<dbReference type="AlphaFoldDB" id="A0A0M4CNW5"/>
<dbReference type="RefSeq" id="WP_053545896.1">
    <property type="nucleotide sequence ID" value="NZ_CP009220.1"/>
</dbReference>
<dbReference type="GO" id="GO:0009295">
    <property type="term" value="C:nucleoid"/>
    <property type="evidence" value="ECO:0007669"/>
    <property type="project" value="TreeGrafter"/>
</dbReference>
<comment type="subunit">
    <text evidence="2">Homotetramer.</text>
</comment>
<dbReference type="CDD" id="cd04496">
    <property type="entry name" value="SSB_OBF"/>
    <property type="match status" value="1"/>
</dbReference>
<evidence type="ECO:0000313" key="5">
    <source>
        <dbReference type="EMBL" id="ALC07022.1"/>
    </source>
</evidence>
<dbReference type="OrthoDB" id="9809878at2"/>
<dbReference type="NCBIfam" id="TIGR00621">
    <property type="entry name" value="ssb"/>
    <property type="match status" value="1"/>
</dbReference>
<dbReference type="Gene3D" id="2.40.50.140">
    <property type="entry name" value="Nucleic acid-binding proteins"/>
    <property type="match status" value="1"/>
</dbReference>
<dbReference type="InterPro" id="IPR011344">
    <property type="entry name" value="ssDNA-bd"/>
</dbReference>
<keyword evidence="6" id="KW-1185">Reference proteome</keyword>
<proteinExistence type="inferred from homology"/>
<comment type="caution">
    <text evidence="2">Lacks conserved residue(s) required for the propagation of feature annotation.</text>
</comment>
<gene>
    <name evidence="5" type="primary">ssb2</name>
    <name evidence="5" type="ORF">CDES_13460</name>
</gene>
<dbReference type="InterPro" id="IPR000424">
    <property type="entry name" value="Primosome_PriB/ssb"/>
</dbReference>
<evidence type="ECO:0000256" key="1">
    <source>
        <dbReference type="ARBA" id="ARBA00023125"/>
    </source>
</evidence>
<dbReference type="KEGG" id="cdx:CDES_13460"/>
<keyword evidence="1 2" id="KW-0238">DNA-binding</keyword>
<dbReference type="PANTHER" id="PTHR10302:SF27">
    <property type="entry name" value="SINGLE-STRANDED DNA-BINDING PROTEIN"/>
    <property type="match status" value="1"/>
</dbReference>
<dbReference type="PROSITE" id="PS50935">
    <property type="entry name" value="SSB"/>
    <property type="match status" value="1"/>
</dbReference>
<reference evidence="5 6" key="1">
    <citation type="submission" date="2014-08" db="EMBL/GenBank/DDBJ databases">
        <title>Complete genome sequence of Corynebacterium deserti GIMN1.010 (=DSM 45689), isolated from desert sand in western China.</title>
        <authorList>
            <person name="Ruckert C."/>
            <person name="Albersmeier A."/>
            <person name="Kalinowski J."/>
        </authorList>
    </citation>
    <scope>NUCLEOTIDE SEQUENCE [LARGE SCALE GENOMIC DNA]</scope>
    <source>
        <strain evidence="5 6">GIMN1.010</strain>
    </source>
</reference>
<evidence type="ECO:0000256" key="4">
    <source>
        <dbReference type="SAM" id="MobiDB-lite"/>
    </source>
</evidence>
<organism evidence="5 6">
    <name type="scientific">Corynebacterium deserti GIMN1.010</name>
    <dbReference type="NCBI Taxonomy" id="931089"/>
    <lineage>
        <taxon>Bacteria</taxon>
        <taxon>Bacillati</taxon>
        <taxon>Actinomycetota</taxon>
        <taxon>Actinomycetes</taxon>
        <taxon>Mycobacteriales</taxon>
        <taxon>Corynebacteriaceae</taxon>
        <taxon>Corynebacterium</taxon>
    </lineage>
</organism>
<dbReference type="STRING" id="931089.CDES_13460"/>
<dbReference type="PATRIC" id="fig|931089.4.peg.2721"/>